<keyword evidence="3 7" id="KW-0812">Transmembrane</keyword>
<evidence type="ECO:0000256" key="3">
    <source>
        <dbReference type="ARBA" id="ARBA00022692"/>
    </source>
</evidence>
<evidence type="ECO:0000256" key="4">
    <source>
        <dbReference type="ARBA" id="ARBA00022989"/>
    </source>
</evidence>
<dbReference type="InterPro" id="IPR008429">
    <property type="entry name" value="CLPTM1"/>
</dbReference>
<gene>
    <name evidence="9" type="ORF">TeGR_g11166</name>
</gene>
<feature type="signal peptide" evidence="8">
    <location>
        <begin position="1"/>
        <end position="25"/>
    </location>
</feature>
<evidence type="ECO:0000256" key="2">
    <source>
        <dbReference type="ARBA" id="ARBA00009310"/>
    </source>
</evidence>
<dbReference type="Proteomes" id="UP001165060">
    <property type="component" value="Unassembled WGS sequence"/>
</dbReference>
<evidence type="ECO:0000256" key="1">
    <source>
        <dbReference type="ARBA" id="ARBA00004141"/>
    </source>
</evidence>
<protein>
    <submittedName>
        <fullName evidence="9">Uncharacterized protein</fullName>
    </submittedName>
</protein>
<keyword evidence="5 7" id="KW-0472">Membrane</keyword>
<evidence type="ECO:0000313" key="10">
    <source>
        <dbReference type="Proteomes" id="UP001165060"/>
    </source>
</evidence>
<dbReference type="PANTHER" id="PTHR21347:SF0">
    <property type="entry name" value="LIPID SCRAMBLASE CLPTM1L"/>
    <property type="match status" value="1"/>
</dbReference>
<dbReference type="PANTHER" id="PTHR21347">
    <property type="entry name" value="CLEFT LIP AND PALATE ASSOCIATED TRANSMEMBRANE PROTEIN-RELATED"/>
    <property type="match status" value="1"/>
</dbReference>
<feature type="transmembrane region" description="Helical" evidence="7">
    <location>
        <begin position="460"/>
        <end position="478"/>
    </location>
</feature>
<keyword evidence="4 7" id="KW-1133">Transmembrane helix</keyword>
<feature type="transmembrane region" description="Helical" evidence="7">
    <location>
        <begin position="341"/>
        <end position="362"/>
    </location>
</feature>
<proteinExistence type="inferred from homology"/>
<dbReference type="Pfam" id="PF05602">
    <property type="entry name" value="CLPTM1"/>
    <property type="match status" value="1"/>
</dbReference>
<feature type="compositionally biased region" description="Gly residues" evidence="6">
    <location>
        <begin position="601"/>
        <end position="615"/>
    </location>
</feature>
<accession>A0ABQ6MBM2</accession>
<comment type="subcellular location">
    <subcellularLocation>
        <location evidence="1">Membrane</location>
        <topology evidence="1">Multi-pass membrane protein</topology>
    </subcellularLocation>
</comment>
<reference evidence="9 10" key="1">
    <citation type="journal article" date="2023" name="Commun. Biol.">
        <title>Genome analysis of Parmales, the sister group of diatoms, reveals the evolutionary specialization of diatoms from phago-mixotrophs to photoautotrophs.</title>
        <authorList>
            <person name="Ban H."/>
            <person name="Sato S."/>
            <person name="Yoshikawa S."/>
            <person name="Yamada K."/>
            <person name="Nakamura Y."/>
            <person name="Ichinomiya M."/>
            <person name="Sato N."/>
            <person name="Blanc-Mathieu R."/>
            <person name="Endo H."/>
            <person name="Kuwata A."/>
            <person name="Ogata H."/>
        </authorList>
    </citation>
    <scope>NUCLEOTIDE SEQUENCE [LARGE SCALE GENOMIC DNA]</scope>
</reference>
<feature type="transmembrane region" description="Helical" evidence="7">
    <location>
        <begin position="402"/>
        <end position="419"/>
    </location>
</feature>
<evidence type="ECO:0000256" key="5">
    <source>
        <dbReference type="ARBA" id="ARBA00023136"/>
    </source>
</evidence>
<comment type="similarity">
    <text evidence="2">Belongs to the CLPTM1 family.</text>
</comment>
<comment type="caution">
    <text evidence="9">The sequence shown here is derived from an EMBL/GenBank/DDBJ whole genome shotgun (WGS) entry which is preliminary data.</text>
</comment>
<feature type="compositionally biased region" description="Low complexity" evidence="6">
    <location>
        <begin position="616"/>
        <end position="625"/>
    </location>
</feature>
<dbReference type="EMBL" id="BRYB01003952">
    <property type="protein sequence ID" value="GMI23246.1"/>
    <property type="molecule type" value="Genomic_DNA"/>
</dbReference>
<evidence type="ECO:0000256" key="8">
    <source>
        <dbReference type="SAM" id="SignalP"/>
    </source>
</evidence>
<evidence type="ECO:0000256" key="6">
    <source>
        <dbReference type="SAM" id="MobiDB-lite"/>
    </source>
</evidence>
<feature type="region of interest" description="Disordered" evidence="6">
    <location>
        <begin position="596"/>
        <end position="625"/>
    </location>
</feature>
<organism evidence="9 10">
    <name type="scientific">Tetraparma gracilis</name>
    <dbReference type="NCBI Taxonomy" id="2962635"/>
    <lineage>
        <taxon>Eukaryota</taxon>
        <taxon>Sar</taxon>
        <taxon>Stramenopiles</taxon>
        <taxon>Ochrophyta</taxon>
        <taxon>Bolidophyceae</taxon>
        <taxon>Parmales</taxon>
        <taxon>Triparmaceae</taxon>
        <taxon>Tetraparma</taxon>
    </lineage>
</organism>
<evidence type="ECO:0000313" key="9">
    <source>
        <dbReference type="EMBL" id="GMI23246.1"/>
    </source>
</evidence>
<feature type="chain" id="PRO_5047324860" evidence="8">
    <location>
        <begin position="26"/>
        <end position="625"/>
    </location>
</feature>
<keyword evidence="10" id="KW-1185">Reference proteome</keyword>
<feature type="compositionally biased region" description="Pro residues" evidence="6">
    <location>
        <begin position="217"/>
        <end position="226"/>
    </location>
</feature>
<feature type="transmembrane region" description="Helical" evidence="7">
    <location>
        <begin position="374"/>
        <end position="396"/>
    </location>
</feature>
<sequence length="625" mass="66583">MPSLPSLRGLFSLPVFLSLLCCVYIQRSFTAISVVTHPLQHPAHREIVERTPPERMVSPLVPQGASFGLSLTLACGGIDLALPLPPSATGAAPAFSFGGGGSLKLSVPLRGGARDRGDVNTLRGAVLEYGLLVGACSFLGSEPPPPPGLIELPEREREALVGCMEGGGSEAVLTATFCFPDGDICVDTQAAVSSVRAYDPTPAVRKLLSSSSSSSSAPPPPAPPTLPHFAPLHSVNLIPDESSYPRELCGGLELRRLPSRAIAHVPAVFMNNLVQTSDGYTPLLPGGGAPLALELDVSLGTSPARYRLLKHLDGTLASQEAWGFDPQDVDDIRRLVTDTSIPFLALTVIASVLHLMFELLAFREDVSFWSDAKTLRGLSVAQLAADVVCQLVLTLFMYEKGASLLVLVPQFGLFLIAAWKCRKAFGVRLVRGRWGLPTLTAKAEMSDELTLQLDRQASAVAIRCVLPLIGMYGAYELVANEHKGWYDFALTVASAAVYAVGFVMMLPQLFLNYRLKSVAHLPMRVLGFRVVNTFIDDIFACIIRMPTLTRLGCFRDDIIFFIYLYQRRIYDVDLSRPAEGGGMVGQGVDAGEKAKDAIAGGSEGGGGGGGGGGAGDSSSSSKKKR</sequence>
<keyword evidence="8" id="KW-0732">Signal</keyword>
<feature type="transmembrane region" description="Helical" evidence="7">
    <location>
        <begin position="484"/>
        <end position="506"/>
    </location>
</feature>
<name>A0ABQ6MBM2_9STRA</name>
<evidence type="ECO:0000256" key="7">
    <source>
        <dbReference type="SAM" id="Phobius"/>
    </source>
</evidence>
<feature type="region of interest" description="Disordered" evidence="6">
    <location>
        <begin position="207"/>
        <end position="228"/>
    </location>
</feature>